<feature type="domain" description="C1q" evidence="1">
    <location>
        <begin position="85"/>
        <end position="170"/>
    </location>
</feature>
<dbReference type="Pfam" id="PF00386">
    <property type="entry name" value="C1q"/>
    <property type="match status" value="1"/>
</dbReference>
<comment type="caution">
    <text evidence="2">The sequence shown here is derived from an EMBL/GenBank/DDBJ whole genome shotgun (WGS) entry which is preliminary data.</text>
</comment>
<dbReference type="EMBL" id="JACVVK020000167">
    <property type="protein sequence ID" value="KAK7487238.1"/>
    <property type="molecule type" value="Genomic_DNA"/>
</dbReference>
<dbReference type="Gene3D" id="2.60.120.40">
    <property type="match status" value="1"/>
</dbReference>
<organism evidence="2 3">
    <name type="scientific">Batillaria attramentaria</name>
    <dbReference type="NCBI Taxonomy" id="370345"/>
    <lineage>
        <taxon>Eukaryota</taxon>
        <taxon>Metazoa</taxon>
        <taxon>Spiralia</taxon>
        <taxon>Lophotrochozoa</taxon>
        <taxon>Mollusca</taxon>
        <taxon>Gastropoda</taxon>
        <taxon>Caenogastropoda</taxon>
        <taxon>Sorbeoconcha</taxon>
        <taxon>Cerithioidea</taxon>
        <taxon>Batillariidae</taxon>
        <taxon>Batillaria</taxon>
    </lineage>
</organism>
<proteinExistence type="predicted"/>
<dbReference type="InterPro" id="IPR008983">
    <property type="entry name" value="Tumour_necrosis_fac-like_dom"/>
</dbReference>
<keyword evidence="3" id="KW-1185">Reference proteome</keyword>
<protein>
    <recommendedName>
        <fullName evidence="1">C1q domain-containing protein</fullName>
    </recommendedName>
</protein>
<dbReference type="AlphaFoldDB" id="A0ABD0KJ64"/>
<dbReference type="SUPFAM" id="SSF49842">
    <property type="entry name" value="TNF-like"/>
    <property type="match status" value="1"/>
</dbReference>
<dbReference type="InterPro" id="IPR001073">
    <property type="entry name" value="C1q_dom"/>
</dbReference>
<sequence>MRSRGQNRSFVRCGGWLRIVIRDSSEGGNRPGWNLPVTRTLLVAEGGSLTERSDDPQPLEVLVESLSQKVTSLEARLQATENVQSQFVAPVTGTYAFYVNLLSDHDVNTWINFCIVKDGLCVALTQLHDAASMSVVLELQAADTVYAIKRDGPGGTIYGINHSTFSGLLVKPHQ</sequence>
<accession>A0ABD0KJ64</accession>
<evidence type="ECO:0000313" key="2">
    <source>
        <dbReference type="EMBL" id="KAK7487238.1"/>
    </source>
</evidence>
<dbReference type="Proteomes" id="UP001519460">
    <property type="component" value="Unassembled WGS sequence"/>
</dbReference>
<evidence type="ECO:0000259" key="1">
    <source>
        <dbReference type="Pfam" id="PF00386"/>
    </source>
</evidence>
<evidence type="ECO:0000313" key="3">
    <source>
        <dbReference type="Proteomes" id="UP001519460"/>
    </source>
</evidence>
<name>A0ABD0KJ64_9CAEN</name>
<reference evidence="2 3" key="1">
    <citation type="journal article" date="2023" name="Sci. Data">
        <title>Genome assembly of the Korean intertidal mud-creeper Batillaria attramentaria.</title>
        <authorList>
            <person name="Patra A.K."/>
            <person name="Ho P.T."/>
            <person name="Jun S."/>
            <person name="Lee S.J."/>
            <person name="Kim Y."/>
            <person name="Won Y.J."/>
        </authorList>
    </citation>
    <scope>NUCLEOTIDE SEQUENCE [LARGE SCALE GENOMIC DNA]</scope>
    <source>
        <strain evidence="2">Wonlab-2016</strain>
    </source>
</reference>
<gene>
    <name evidence="2" type="ORF">BaRGS_00021466</name>
</gene>
<dbReference type="PRINTS" id="PR00007">
    <property type="entry name" value="COMPLEMNTC1Q"/>
</dbReference>